<dbReference type="EMBL" id="LN609302">
    <property type="protein sequence ID" value="CEF55457.1"/>
    <property type="molecule type" value="Genomic_DNA"/>
</dbReference>
<dbReference type="PANTHER" id="PTHR33608:SF6">
    <property type="entry name" value="BLL2464 PROTEIN"/>
    <property type="match status" value="1"/>
</dbReference>
<evidence type="ECO:0000259" key="1">
    <source>
        <dbReference type="Pfam" id="PF01882"/>
    </source>
</evidence>
<protein>
    <recommendedName>
        <fullName evidence="1">DUF58 domain-containing protein</fullName>
    </recommendedName>
</protein>
<sequence>MSRSRSFPNTVWRWLSGEHNAEAGGYAGGGQNTATPLAATADIACQAQTLATRMPDLLLHASQMATTLASGLHPQRRAGWGDTFWQYRPAQPGEPVNRIDWRQSARTARAHVRETEAEAAQTILLWCDFSGSMQWRSTNTLPGKLDRAVLLLLSMAALLLRNGERVQLLSPTGITPLPPASSALERLALGLCTLATNSHATDAALPAPILVPRRARLLLASDLLCPEAALQDCLRQLAAHPARAYLLHMTDPAENTLPYSGRTEFSGLEQEAPLELPHVQSLRDDYGNLVAARTHWLDQTTSRSGHSIVHHQTDMALLPTLLALHAQMSQRV</sequence>
<organism evidence="2 3">
    <name type="scientific">Acetobacter ghanensis</name>
    <dbReference type="NCBI Taxonomy" id="431306"/>
    <lineage>
        <taxon>Bacteria</taxon>
        <taxon>Pseudomonadati</taxon>
        <taxon>Pseudomonadota</taxon>
        <taxon>Alphaproteobacteria</taxon>
        <taxon>Acetobacterales</taxon>
        <taxon>Acetobacteraceae</taxon>
        <taxon>Acetobacter</taxon>
    </lineage>
</organism>
<dbReference type="Proteomes" id="UP000068250">
    <property type="component" value="Chromosome I"/>
</dbReference>
<accession>A0A0U5F403</accession>
<feature type="domain" description="DUF58" evidence="1">
    <location>
        <begin position="86"/>
        <end position="292"/>
    </location>
</feature>
<dbReference type="SUPFAM" id="SSF53300">
    <property type="entry name" value="vWA-like"/>
    <property type="match status" value="1"/>
</dbReference>
<dbReference type="PANTHER" id="PTHR33608">
    <property type="entry name" value="BLL2464 PROTEIN"/>
    <property type="match status" value="1"/>
</dbReference>
<reference evidence="3" key="1">
    <citation type="submission" date="2014-09" db="EMBL/GenBank/DDBJ databases">
        <authorList>
            <person name="Illeghems K.G."/>
        </authorList>
    </citation>
    <scope>NUCLEOTIDE SEQUENCE [LARGE SCALE GENOMIC DNA]</scope>
    <source>
        <strain evidence="3">LMG 23848T</strain>
    </source>
</reference>
<dbReference type="PATRIC" id="fig|431306.5.peg.1457"/>
<dbReference type="Pfam" id="PF01882">
    <property type="entry name" value="DUF58"/>
    <property type="match status" value="1"/>
</dbReference>
<name>A0A0U5F403_9PROT</name>
<evidence type="ECO:0000313" key="3">
    <source>
        <dbReference type="Proteomes" id="UP000068250"/>
    </source>
</evidence>
<evidence type="ECO:0000313" key="2">
    <source>
        <dbReference type="EMBL" id="CEF55457.1"/>
    </source>
</evidence>
<dbReference type="InterPro" id="IPR002881">
    <property type="entry name" value="DUF58"/>
</dbReference>
<dbReference type="AlphaFoldDB" id="A0A0U5F403"/>
<gene>
    <name evidence="2" type="ORF">AGA_1432</name>
</gene>
<dbReference type="InterPro" id="IPR036465">
    <property type="entry name" value="vWFA_dom_sf"/>
</dbReference>
<dbReference type="RefSeq" id="WP_231945726.1">
    <property type="nucleotide sequence ID" value="NZ_LN609302.1"/>
</dbReference>
<dbReference type="STRING" id="431306.AGA_1432"/>
<proteinExistence type="predicted"/>